<keyword evidence="1" id="KW-0472">Membrane</keyword>
<comment type="caution">
    <text evidence="2">The sequence shown here is derived from an EMBL/GenBank/DDBJ whole genome shotgun (WGS) entry which is preliminary data.</text>
</comment>
<protein>
    <recommendedName>
        <fullName evidence="4">ABC transporter</fullName>
    </recommendedName>
</protein>
<sequence length="308" mass="34189">MKSFFQLIVVKNWRTYAILFAAFLVLGGVLKLLIAEQNRLIELPVAVQNFDDSESSKQLMTALKKQPRFHVTNLSTEERYPEDEVAKQRAVAVVIIPDDYEKRLAARQTSGVLTLYVQHNMVGDIVTETISKTAYKQQLPYIVAQHLKVKNIALEDVFAKYKKVEPKGQLTMRSLVDSSPQSLGLAAVIIVMLLVGVAQIGLNRALCQPQALARVRIYETNYRKFYMVYVAAHSFVLVVGALGLMMLIGLSVSATAIFVLLAAAVVFEIGVALLLTHVRTWSHQLFMALIFAMTLAVIIILLQLGGVA</sequence>
<evidence type="ECO:0008006" key="4">
    <source>
        <dbReference type="Google" id="ProtNLM"/>
    </source>
</evidence>
<name>A0A433RU40_9BACL</name>
<evidence type="ECO:0000313" key="3">
    <source>
        <dbReference type="Proteomes" id="UP000288623"/>
    </source>
</evidence>
<dbReference type="OrthoDB" id="2456443at2"/>
<feature type="transmembrane region" description="Helical" evidence="1">
    <location>
        <begin position="226"/>
        <end position="250"/>
    </location>
</feature>
<dbReference type="EMBL" id="JTFC01000031">
    <property type="protein sequence ID" value="RUS55670.1"/>
    <property type="molecule type" value="Genomic_DNA"/>
</dbReference>
<accession>A0A433RU40</accession>
<organism evidence="2 3">
    <name type="scientific">Candidatus Kurthia intestinigallinarum</name>
    <dbReference type="NCBI Taxonomy" id="1562256"/>
    <lineage>
        <taxon>Bacteria</taxon>
        <taxon>Bacillati</taxon>
        <taxon>Bacillota</taxon>
        <taxon>Bacilli</taxon>
        <taxon>Bacillales</taxon>
        <taxon>Caryophanaceae</taxon>
        <taxon>Kurthia</taxon>
    </lineage>
</organism>
<evidence type="ECO:0000256" key="1">
    <source>
        <dbReference type="SAM" id="Phobius"/>
    </source>
</evidence>
<dbReference type="Proteomes" id="UP000288623">
    <property type="component" value="Unassembled WGS sequence"/>
</dbReference>
<evidence type="ECO:0000313" key="2">
    <source>
        <dbReference type="EMBL" id="RUS55670.1"/>
    </source>
</evidence>
<dbReference type="Gene3D" id="3.40.1710.10">
    <property type="entry name" value="abc type-2 transporter like domain"/>
    <property type="match status" value="1"/>
</dbReference>
<keyword evidence="1" id="KW-0812">Transmembrane</keyword>
<keyword evidence="1" id="KW-1133">Transmembrane helix</keyword>
<feature type="transmembrane region" description="Helical" evidence="1">
    <location>
        <begin position="285"/>
        <end position="305"/>
    </location>
</feature>
<gene>
    <name evidence="2" type="ORF">QI30_12200</name>
</gene>
<reference evidence="2 3" key="1">
    <citation type="submission" date="2014-11" db="EMBL/GenBank/DDBJ databases">
        <title>Genome sequence and analysis of novel Kurthia sp.</title>
        <authorList>
            <person name="Lawson J.N."/>
            <person name="Gonzalez J.E."/>
            <person name="Rinauldi L."/>
            <person name="Xuan Z."/>
            <person name="Firman A."/>
            <person name="Shaddox L."/>
            <person name="Trudeau A."/>
            <person name="Shah S."/>
            <person name="Reiman D."/>
        </authorList>
    </citation>
    <scope>NUCLEOTIDE SEQUENCE [LARGE SCALE GENOMIC DNA]</scope>
    <source>
        <strain evidence="2 3">3B1D</strain>
    </source>
</reference>
<keyword evidence="3" id="KW-1185">Reference proteome</keyword>
<dbReference type="RefSeq" id="WP_126990941.1">
    <property type="nucleotide sequence ID" value="NZ_JTFC01000031.1"/>
</dbReference>
<feature type="transmembrane region" description="Helical" evidence="1">
    <location>
        <begin position="183"/>
        <end position="206"/>
    </location>
</feature>
<feature type="transmembrane region" description="Helical" evidence="1">
    <location>
        <begin position="256"/>
        <end position="278"/>
    </location>
</feature>
<proteinExistence type="predicted"/>
<dbReference type="AlphaFoldDB" id="A0A433RU40"/>